<keyword evidence="6" id="KW-0106">Calcium</keyword>
<dbReference type="Gene3D" id="2.60.120.260">
    <property type="entry name" value="Galactose-binding domain-like"/>
    <property type="match status" value="1"/>
</dbReference>
<protein>
    <recommendedName>
        <fullName evidence="8">Fucolectin tachylectin-4 pentraxin-1 domain-containing protein</fullName>
    </recommendedName>
</protein>
<evidence type="ECO:0000256" key="2">
    <source>
        <dbReference type="ARBA" id="ARBA00010147"/>
    </source>
</evidence>
<evidence type="ECO:0000256" key="5">
    <source>
        <dbReference type="ARBA" id="ARBA00022734"/>
    </source>
</evidence>
<evidence type="ECO:0000313" key="9">
    <source>
        <dbReference type="EMBL" id="KAK3108359.1"/>
    </source>
</evidence>
<dbReference type="Pfam" id="PF22633">
    <property type="entry name" value="F5_F8_type_C_2"/>
    <property type="match status" value="1"/>
</dbReference>
<dbReference type="EMBL" id="VSWD01000001">
    <property type="protein sequence ID" value="KAK3108359.1"/>
    <property type="molecule type" value="Genomic_DNA"/>
</dbReference>
<keyword evidence="5" id="KW-0430">Lectin</keyword>
<evidence type="ECO:0000256" key="4">
    <source>
        <dbReference type="ARBA" id="ARBA00022723"/>
    </source>
</evidence>
<dbReference type="InterPro" id="IPR008979">
    <property type="entry name" value="Galactose-bd-like_sf"/>
</dbReference>
<dbReference type="SUPFAM" id="SSF49785">
    <property type="entry name" value="Galactose-binding domain-like"/>
    <property type="match status" value="1"/>
</dbReference>
<comment type="caution">
    <text evidence="9">The sequence shown here is derived from an EMBL/GenBank/DDBJ whole genome shotgun (WGS) entry which is preliminary data.</text>
</comment>
<evidence type="ECO:0000256" key="7">
    <source>
        <dbReference type="ARBA" id="ARBA00023157"/>
    </source>
</evidence>
<dbReference type="PANTHER" id="PTHR45713:SF11">
    <property type="entry name" value="FUCOLECTIN TACHYLECTIN-4 PENTRAXIN-1 DOMAIN-CONTAINING PROTEIN"/>
    <property type="match status" value="1"/>
</dbReference>
<evidence type="ECO:0000259" key="8">
    <source>
        <dbReference type="SMART" id="SM00607"/>
    </source>
</evidence>
<dbReference type="GO" id="GO:0010185">
    <property type="term" value="P:regulation of cellular defense response"/>
    <property type="evidence" value="ECO:0007669"/>
    <property type="project" value="UniProtKB-ARBA"/>
</dbReference>
<sequence>MSNLAYKKLTFQSSTYLSRSSDKAVDGIKSENNKFHLCTHTLKETRPYWYVDLGNEYSLKYVEIVNRGDCCPSRLHDVEVTVAGHTKDFKKLCGFFKGPGTAAQIVVLSCPQQTKGRYVKIQIVNGKDNYLMLCEVKVIGK</sequence>
<dbReference type="InterPro" id="IPR051941">
    <property type="entry name" value="BG_Antigen-Binding_Lectin"/>
</dbReference>
<evidence type="ECO:0000256" key="1">
    <source>
        <dbReference type="ARBA" id="ARBA00002219"/>
    </source>
</evidence>
<dbReference type="GO" id="GO:0001868">
    <property type="term" value="P:regulation of complement activation, lectin pathway"/>
    <property type="evidence" value="ECO:0007669"/>
    <property type="project" value="UniProtKB-ARBA"/>
</dbReference>
<keyword evidence="4" id="KW-0479">Metal-binding</keyword>
<accession>A0AA88YUY1</accession>
<dbReference type="AlphaFoldDB" id="A0AA88YUY1"/>
<organism evidence="9 10">
    <name type="scientific">Pinctada imbricata</name>
    <name type="common">Atlantic pearl-oyster</name>
    <name type="synonym">Pinctada martensii</name>
    <dbReference type="NCBI Taxonomy" id="66713"/>
    <lineage>
        <taxon>Eukaryota</taxon>
        <taxon>Metazoa</taxon>
        <taxon>Spiralia</taxon>
        <taxon>Lophotrochozoa</taxon>
        <taxon>Mollusca</taxon>
        <taxon>Bivalvia</taxon>
        <taxon>Autobranchia</taxon>
        <taxon>Pteriomorphia</taxon>
        <taxon>Pterioida</taxon>
        <taxon>Pterioidea</taxon>
        <taxon>Pteriidae</taxon>
        <taxon>Pinctada</taxon>
    </lineage>
</organism>
<dbReference type="Proteomes" id="UP001186944">
    <property type="component" value="Unassembled WGS sequence"/>
</dbReference>
<feature type="domain" description="Fucolectin tachylectin-4 pentraxin-1" evidence="8">
    <location>
        <begin position="1"/>
        <end position="140"/>
    </location>
</feature>
<reference evidence="9" key="1">
    <citation type="submission" date="2019-08" db="EMBL/GenBank/DDBJ databases">
        <title>The improved chromosome-level genome for the pearl oyster Pinctada fucata martensii using PacBio sequencing and Hi-C.</title>
        <authorList>
            <person name="Zheng Z."/>
        </authorList>
    </citation>
    <scope>NUCLEOTIDE SEQUENCE</scope>
    <source>
        <strain evidence="9">ZZ-2019</strain>
        <tissue evidence="9">Adductor muscle</tissue>
    </source>
</reference>
<keyword evidence="10" id="KW-1185">Reference proteome</keyword>
<dbReference type="GO" id="GO:0042806">
    <property type="term" value="F:fucose binding"/>
    <property type="evidence" value="ECO:0007669"/>
    <property type="project" value="UniProtKB-ARBA"/>
</dbReference>
<evidence type="ECO:0000256" key="6">
    <source>
        <dbReference type="ARBA" id="ARBA00022837"/>
    </source>
</evidence>
<name>A0AA88YUY1_PINIB</name>
<gene>
    <name evidence="9" type="ORF">FSP39_006325</name>
</gene>
<comment type="similarity">
    <text evidence="2">Belongs to the fucolectin family.</text>
</comment>
<comment type="subunit">
    <text evidence="3">Homotrimer.</text>
</comment>
<keyword evidence="7" id="KW-1015">Disulfide bond</keyword>
<evidence type="ECO:0000313" key="10">
    <source>
        <dbReference type="Proteomes" id="UP001186944"/>
    </source>
</evidence>
<dbReference type="SMART" id="SM00607">
    <property type="entry name" value="FTP"/>
    <property type="match status" value="1"/>
</dbReference>
<evidence type="ECO:0000256" key="3">
    <source>
        <dbReference type="ARBA" id="ARBA00011233"/>
    </source>
</evidence>
<dbReference type="PANTHER" id="PTHR45713">
    <property type="entry name" value="FTP DOMAIN-CONTAINING PROTEIN"/>
    <property type="match status" value="1"/>
</dbReference>
<comment type="function">
    <text evidence="1">Acts as a defensive agent. Recognizes blood group fucosylated oligosaccharides including A, B, H and Lewis B-type antigens. Does not recognize Lewis A antigen and has low affinity for monovalent haptens.</text>
</comment>
<proteinExistence type="inferred from homology"/>
<dbReference type="InterPro" id="IPR006585">
    <property type="entry name" value="FTP1"/>
</dbReference>
<dbReference type="GO" id="GO:0046872">
    <property type="term" value="F:metal ion binding"/>
    <property type="evidence" value="ECO:0007669"/>
    <property type="project" value="UniProtKB-KW"/>
</dbReference>